<evidence type="ECO:0000256" key="5">
    <source>
        <dbReference type="ARBA" id="ARBA00023268"/>
    </source>
</evidence>
<dbReference type="GO" id="GO:0003676">
    <property type="term" value="F:nucleic acid binding"/>
    <property type="evidence" value="ECO:0007669"/>
    <property type="project" value="InterPro"/>
</dbReference>
<evidence type="ECO:0000259" key="6">
    <source>
        <dbReference type="PROSITE" id="PS50994"/>
    </source>
</evidence>
<dbReference type="GO" id="GO:0015074">
    <property type="term" value="P:DNA integration"/>
    <property type="evidence" value="ECO:0007669"/>
    <property type="project" value="InterPro"/>
</dbReference>
<dbReference type="Gramene" id="C.cajan_41813.t">
    <property type="protein sequence ID" value="C.cajan_41813.t"/>
    <property type="gene ID" value="C.cajan_41813"/>
</dbReference>
<dbReference type="InterPro" id="IPR036397">
    <property type="entry name" value="RNaseH_sf"/>
</dbReference>
<keyword evidence="4" id="KW-0378">Hydrolase</keyword>
<dbReference type="InterPro" id="IPR043502">
    <property type="entry name" value="DNA/RNA_pol_sf"/>
</dbReference>
<sequence>MILFDSGASHSFISYACAAVLGVPVCDLGLRLLVSTPASASVIASELCVGCPVVVNEKKYKVNLICLPLVDIDIILGMDWLSANRILIDCANRRLIFPQEESELLISAGRAESLLRDGAECCLLLAAMSMETERVLVDINVVREYAEVFPDEVPGLPPVREMEFSIDLVPGAGPMSVAPYRMAPTELVELKGQLEDLLEKQLVRPSVSPWGAPVLLVKKKDGGSRLCVDYRQLNKLTNKNKYPLPRIDDLMDQLRGESVFSKIDLRSGYHQIRVRESDIPKTAFRTSFVGLAGYYRRFIEGFSKIVAPLTQLTRKEQPFIWTDACEQSFVELKRRLTTSPVLVLPDSGELFDVYCDASHQGLGCLMYHPGKANVVADALSRKFIHMLSMMLRELELVEEFRDLNLCVELAQDHISCGAVTITNEFLRQVGLKQLQDKELVRLLGLLGTEKAAGFELGEDGILRFRGRICLPQDAEPRKDVLEEGHKSRLSIHPGMTKMYQDLRKNFWWSGMKRKITEYVEACLTCQKAKVEHQKPSGLMQQIEIPEWKWDSITMDFVVGLPRSARNSDAIWVIVDRLTKCAHFLPVNIKWSLEKLTQLYVKEIVRLHGVPSSIISDRDPRFTSRFWQSLHQALGTKLKLSSAYHPQTDGQSERTIQSLEDLLRACVLDHLGSWEEVLPLVEFTYNNNFHASIGMAPYEALYGRRCRTPLC</sequence>
<dbReference type="Pfam" id="PF17921">
    <property type="entry name" value="Integrase_H2C2"/>
    <property type="match status" value="1"/>
</dbReference>
<organism evidence="7 8">
    <name type="scientific">Cajanus cajan</name>
    <name type="common">Pigeon pea</name>
    <name type="synonym">Cajanus indicus</name>
    <dbReference type="NCBI Taxonomy" id="3821"/>
    <lineage>
        <taxon>Eukaryota</taxon>
        <taxon>Viridiplantae</taxon>
        <taxon>Streptophyta</taxon>
        <taxon>Embryophyta</taxon>
        <taxon>Tracheophyta</taxon>
        <taxon>Spermatophyta</taxon>
        <taxon>Magnoliopsida</taxon>
        <taxon>eudicotyledons</taxon>
        <taxon>Gunneridae</taxon>
        <taxon>Pentapetalae</taxon>
        <taxon>rosids</taxon>
        <taxon>fabids</taxon>
        <taxon>Fabales</taxon>
        <taxon>Fabaceae</taxon>
        <taxon>Papilionoideae</taxon>
        <taxon>50 kb inversion clade</taxon>
        <taxon>NPAAA clade</taxon>
        <taxon>indigoferoid/millettioid clade</taxon>
        <taxon>Phaseoleae</taxon>
        <taxon>Cajanus</taxon>
    </lineage>
</organism>
<keyword evidence="1" id="KW-0808">Transferase</keyword>
<dbReference type="GO" id="GO:0016779">
    <property type="term" value="F:nucleotidyltransferase activity"/>
    <property type="evidence" value="ECO:0007669"/>
    <property type="project" value="UniProtKB-KW"/>
</dbReference>
<dbReference type="AlphaFoldDB" id="A0A151R0N7"/>
<dbReference type="InterPro" id="IPR041588">
    <property type="entry name" value="Integrase_H2C2"/>
</dbReference>
<dbReference type="PROSITE" id="PS50994">
    <property type="entry name" value="INTEGRASE"/>
    <property type="match status" value="1"/>
</dbReference>
<dbReference type="Pfam" id="PF00078">
    <property type="entry name" value="RVT_1"/>
    <property type="match status" value="1"/>
</dbReference>
<dbReference type="InterPro" id="IPR041577">
    <property type="entry name" value="RT_RNaseH_2"/>
</dbReference>
<dbReference type="SUPFAM" id="SSF50630">
    <property type="entry name" value="Acid proteases"/>
    <property type="match status" value="1"/>
</dbReference>
<keyword evidence="8" id="KW-1185">Reference proteome</keyword>
<dbReference type="PANTHER" id="PTHR37984">
    <property type="entry name" value="PROTEIN CBG26694"/>
    <property type="match status" value="1"/>
</dbReference>
<gene>
    <name evidence="7" type="ORF">KK1_042887</name>
</gene>
<dbReference type="InterPro" id="IPR043128">
    <property type="entry name" value="Rev_trsase/Diguanyl_cyclase"/>
</dbReference>
<keyword evidence="5" id="KW-0511">Multifunctional enzyme</keyword>
<accession>A0A151R0N7</accession>
<evidence type="ECO:0000313" key="8">
    <source>
        <dbReference type="Proteomes" id="UP000075243"/>
    </source>
</evidence>
<keyword evidence="2" id="KW-0548">Nucleotidyltransferase</keyword>
<evidence type="ECO:0000256" key="2">
    <source>
        <dbReference type="ARBA" id="ARBA00022695"/>
    </source>
</evidence>
<evidence type="ECO:0000256" key="4">
    <source>
        <dbReference type="ARBA" id="ARBA00022759"/>
    </source>
</evidence>
<dbReference type="SUPFAM" id="SSF53098">
    <property type="entry name" value="Ribonuclease H-like"/>
    <property type="match status" value="1"/>
</dbReference>
<dbReference type="FunFam" id="3.30.70.270:FF:000020">
    <property type="entry name" value="Transposon Tf2-6 polyprotein-like Protein"/>
    <property type="match status" value="1"/>
</dbReference>
<dbReference type="InterPro" id="IPR021109">
    <property type="entry name" value="Peptidase_aspartic_dom_sf"/>
</dbReference>
<reference evidence="7" key="1">
    <citation type="journal article" date="2012" name="Nat. Biotechnol.">
        <title>Draft genome sequence of pigeonpea (Cajanus cajan), an orphan legume crop of resource-poor farmers.</title>
        <authorList>
            <person name="Varshney R.K."/>
            <person name="Chen W."/>
            <person name="Li Y."/>
            <person name="Bharti A.K."/>
            <person name="Saxena R.K."/>
            <person name="Schlueter J.A."/>
            <person name="Donoghue M.T."/>
            <person name="Azam S."/>
            <person name="Fan G."/>
            <person name="Whaley A.M."/>
            <person name="Farmer A.D."/>
            <person name="Sheridan J."/>
            <person name="Iwata A."/>
            <person name="Tuteja R."/>
            <person name="Penmetsa R.V."/>
            <person name="Wu W."/>
            <person name="Upadhyaya H.D."/>
            <person name="Yang S.P."/>
            <person name="Shah T."/>
            <person name="Saxena K.B."/>
            <person name="Michael T."/>
            <person name="McCombie W.R."/>
            <person name="Yang B."/>
            <person name="Zhang G."/>
            <person name="Yang H."/>
            <person name="Wang J."/>
            <person name="Spillane C."/>
            <person name="Cook D.R."/>
            <person name="May G.D."/>
            <person name="Xu X."/>
            <person name="Jackson S.A."/>
        </authorList>
    </citation>
    <scope>NUCLEOTIDE SEQUENCE [LARGE SCALE GENOMIC DNA]</scope>
</reference>
<dbReference type="Gene3D" id="1.10.340.70">
    <property type="match status" value="1"/>
</dbReference>
<dbReference type="Gene3D" id="3.30.420.10">
    <property type="entry name" value="Ribonuclease H-like superfamily/Ribonuclease H"/>
    <property type="match status" value="1"/>
</dbReference>
<dbReference type="InterPro" id="IPR001584">
    <property type="entry name" value="Integrase_cat-core"/>
</dbReference>
<dbReference type="InterPro" id="IPR000477">
    <property type="entry name" value="RT_dom"/>
</dbReference>
<evidence type="ECO:0000256" key="3">
    <source>
        <dbReference type="ARBA" id="ARBA00022722"/>
    </source>
</evidence>
<dbReference type="Pfam" id="PF08284">
    <property type="entry name" value="RVP_2"/>
    <property type="match status" value="1"/>
</dbReference>
<keyword evidence="3" id="KW-0540">Nuclease</keyword>
<dbReference type="SUPFAM" id="SSF56672">
    <property type="entry name" value="DNA/RNA polymerases"/>
    <property type="match status" value="1"/>
</dbReference>
<dbReference type="PANTHER" id="PTHR37984:SF5">
    <property type="entry name" value="PROTEIN NYNRIN-LIKE"/>
    <property type="match status" value="1"/>
</dbReference>
<dbReference type="CDD" id="cd01647">
    <property type="entry name" value="RT_LTR"/>
    <property type="match status" value="1"/>
</dbReference>
<keyword evidence="4" id="KW-0255">Endonuclease</keyword>
<evidence type="ECO:0000313" key="7">
    <source>
        <dbReference type="EMBL" id="KYP36025.1"/>
    </source>
</evidence>
<dbReference type="EMBL" id="KQ484280">
    <property type="protein sequence ID" value="KYP36025.1"/>
    <property type="molecule type" value="Genomic_DNA"/>
</dbReference>
<dbReference type="OMA" id="NFRSIRC"/>
<protein>
    <submittedName>
        <fullName evidence="7">Retrotransposable element Tf2</fullName>
    </submittedName>
</protein>
<dbReference type="Proteomes" id="UP000075243">
    <property type="component" value="Unassembled WGS sequence"/>
</dbReference>
<dbReference type="Pfam" id="PF17919">
    <property type="entry name" value="RT_RNaseH_2"/>
    <property type="match status" value="1"/>
</dbReference>
<dbReference type="Gene3D" id="3.10.10.10">
    <property type="entry name" value="HIV Type 1 Reverse Transcriptase, subunit A, domain 1"/>
    <property type="match status" value="1"/>
</dbReference>
<dbReference type="InterPro" id="IPR050951">
    <property type="entry name" value="Retrovirus_Pol_polyprotein"/>
</dbReference>
<evidence type="ECO:0000256" key="1">
    <source>
        <dbReference type="ARBA" id="ARBA00022679"/>
    </source>
</evidence>
<dbReference type="CDD" id="cd00303">
    <property type="entry name" value="retropepsin_like"/>
    <property type="match status" value="1"/>
</dbReference>
<dbReference type="InterPro" id="IPR012337">
    <property type="entry name" value="RNaseH-like_sf"/>
</dbReference>
<dbReference type="Gene3D" id="2.40.70.10">
    <property type="entry name" value="Acid Proteases"/>
    <property type="match status" value="1"/>
</dbReference>
<name>A0A151R0N7_CAJCA</name>
<proteinExistence type="predicted"/>
<dbReference type="GO" id="GO:0004519">
    <property type="term" value="F:endonuclease activity"/>
    <property type="evidence" value="ECO:0007669"/>
    <property type="project" value="UniProtKB-KW"/>
</dbReference>
<feature type="domain" description="Integrase catalytic" evidence="6">
    <location>
        <begin position="541"/>
        <end position="704"/>
    </location>
</feature>
<dbReference type="Gene3D" id="3.30.70.270">
    <property type="match status" value="1"/>
</dbReference>